<dbReference type="AlphaFoldDB" id="A0AAP0LAL3"/>
<evidence type="ECO:0000313" key="1">
    <source>
        <dbReference type="EMBL" id="KAK9166170.1"/>
    </source>
</evidence>
<gene>
    <name evidence="1" type="ORF">Scep_001361</name>
</gene>
<comment type="caution">
    <text evidence="1">The sequence shown here is derived from an EMBL/GenBank/DDBJ whole genome shotgun (WGS) entry which is preliminary data.</text>
</comment>
<accession>A0AAP0LAL3</accession>
<organism evidence="1 2">
    <name type="scientific">Stephania cephalantha</name>
    <dbReference type="NCBI Taxonomy" id="152367"/>
    <lineage>
        <taxon>Eukaryota</taxon>
        <taxon>Viridiplantae</taxon>
        <taxon>Streptophyta</taxon>
        <taxon>Embryophyta</taxon>
        <taxon>Tracheophyta</taxon>
        <taxon>Spermatophyta</taxon>
        <taxon>Magnoliopsida</taxon>
        <taxon>Ranunculales</taxon>
        <taxon>Menispermaceae</taxon>
        <taxon>Menispermoideae</taxon>
        <taxon>Cissampelideae</taxon>
        <taxon>Stephania</taxon>
    </lineage>
</organism>
<name>A0AAP0LAL3_9MAGN</name>
<dbReference type="Proteomes" id="UP001419268">
    <property type="component" value="Unassembled WGS sequence"/>
</dbReference>
<proteinExistence type="predicted"/>
<sequence length="57" mass="6431">MLIESHESNYPYDEWLDVLVYGYAPNEHIISKTGDGALHDSNLFSKDLGDKECVDDA</sequence>
<dbReference type="EMBL" id="JBBNAG010000001">
    <property type="protein sequence ID" value="KAK9166170.1"/>
    <property type="molecule type" value="Genomic_DNA"/>
</dbReference>
<reference evidence="1 2" key="1">
    <citation type="submission" date="2024-01" db="EMBL/GenBank/DDBJ databases">
        <title>Genome assemblies of Stephania.</title>
        <authorList>
            <person name="Yang L."/>
        </authorList>
    </citation>
    <scope>NUCLEOTIDE SEQUENCE [LARGE SCALE GENOMIC DNA]</scope>
    <source>
        <strain evidence="1">JXDWG</strain>
        <tissue evidence="1">Leaf</tissue>
    </source>
</reference>
<evidence type="ECO:0000313" key="2">
    <source>
        <dbReference type="Proteomes" id="UP001419268"/>
    </source>
</evidence>
<protein>
    <submittedName>
        <fullName evidence="1">Uncharacterized protein</fullName>
    </submittedName>
</protein>
<keyword evidence="2" id="KW-1185">Reference proteome</keyword>